<proteinExistence type="predicted"/>
<keyword evidence="6" id="KW-1185">Reference proteome</keyword>
<gene>
    <name evidence="2" type="ORF">AVEN_139782_1</name>
    <name evidence="4" type="ORF">AVEN_24303_1</name>
    <name evidence="3" type="ORF">AVEN_249035_1</name>
    <name evidence="5" type="ORF">AVEN_32499_1</name>
</gene>
<evidence type="ECO:0000313" key="6">
    <source>
        <dbReference type="Proteomes" id="UP000499080"/>
    </source>
</evidence>
<evidence type="ECO:0000313" key="4">
    <source>
        <dbReference type="EMBL" id="GBL77864.1"/>
    </source>
</evidence>
<name>A0A4Y2AE48_ARAVE</name>
<feature type="compositionally biased region" description="Basic and acidic residues" evidence="1">
    <location>
        <begin position="72"/>
        <end position="91"/>
    </location>
</feature>
<dbReference type="AlphaFoldDB" id="A0A4Y2AE48"/>
<evidence type="ECO:0000313" key="5">
    <source>
        <dbReference type="EMBL" id="GBL77877.1"/>
    </source>
</evidence>
<dbReference type="EMBL" id="BGPR01156068">
    <property type="protein sequence ID" value="GBL77598.1"/>
    <property type="molecule type" value="Genomic_DNA"/>
</dbReference>
<organism evidence="5 6">
    <name type="scientific">Araneus ventricosus</name>
    <name type="common">Orbweaver spider</name>
    <name type="synonym">Epeira ventricosa</name>
    <dbReference type="NCBI Taxonomy" id="182803"/>
    <lineage>
        <taxon>Eukaryota</taxon>
        <taxon>Metazoa</taxon>
        <taxon>Ecdysozoa</taxon>
        <taxon>Arthropoda</taxon>
        <taxon>Chelicerata</taxon>
        <taxon>Arachnida</taxon>
        <taxon>Araneae</taxon>
        <taxon>Araneomorphae</taxon>
        <taxon>Entelegynae</taxon>
        <taxon>Araneoidea</taxon>
        <taxon>Araneidae</taxon>
        <taxon>Araneus</taxon>
    </lineage>
</organism>
<reference evidence="5 6" key="1">
    <citation type="journal article" date="2019" name="Sci. Rep.">
        <title>Orb-weaving spider Araneus ventricosus genome elucidates the spidroin gene catalogue.</title>
        <authorList>
            <person name="Kono N."/>
            <person name="Nakamura H."/>
            <person name="Ohtoshi R."/>
            <person name="Moran D.A.P."/>
            <person name="Shinohara A."/>
            <person name="Yoshida Y."/>
            <person name="Fujiwara M."/>
            <person name="Mori M."/>
            <person name="Tomita M."/>
            <person name="Arakawa K."/>
        </authorList>
    </citation>
    <scope>NUCLEOTIDE SEQUENCE [LARGE SCALE GENOMIC DNA]</scope>
</reference>
<protein>
    <submittedName>
        <fullName evidence="5">Uncharacterized protein</fullName>
    </submittedName>
</protein>
<dbReference type="EMBL" id="BGPR01156144">
    <property type="protein sequence ID" value="GBL77864.1"/>
    <property type="molecule type" value="Genomic_DNA"/>
</dbReference>
<evidence type="ECO:0000313" key="3">
    <source>
        <dbReference type="EMBL" id="GBL77843.1"/>
    </source>
</evidence>
<comment type="caution">
    <text evidence="5">The sequence shown here is derived from an EMBL/GenBank/DDBJ whole genome shotgun (WGS) entry which is preliminary data.</text>
</comment>
<dbReference type="EMBL" id="BGPR01156145">
    <property type="protein sequence ID" value="GBL77877.1"/>
    <property type="molecule type" value="Genomic_DNA"/>
</dbReference>
<evidence type="ECO:0000256" key="1">
    <source>
        <dbReference type="SAM" id="MobiDB-lite"/>
    </source>
</evidence>
<dbReference type="Proteomes" id="UP000499080">
    <property type="component" value="Unassembled WGS sequence"/>
</dbReference>
<dbReference type="EMBL" id="BGPR01156137">
    <property type="protein sequence ID" value="GBL77843.1"/>
    <property type="molecule type" value="Genomic_DNA"/>
</dbReference>
<sequence>MFSCMVLNKPSFSIILRIELFPPYTHKRIFVTLVSEVGQLCMVNARSQTKIAEHADLVALLADMKKSIEQGQEEIKKGQEEMKKELEKGQGEMKNLI</sequence>
<evidence type="ECO:0000313" key="2">
    <source>
        <dbReference type="EMBL" id="GBL77598.1"/>
    </source>
</evidence>
<feature type="region of interest" description="Disordered" evidence="1">
    <location>
        <begin position="72"/>
        <end position="97"/>
    </location>
</feature>
<accession>A0A4Y2AE48</accession>